<protein>
    <recommendedName>
        <fullName evidence="7">NAD-dependent epimerase/dehydratase domain-containing protein</fullName>
    </recommendedName>
</protein>
<keyword evidence="6" id="KW-0472">Membrane</keyword>
<feature type="domain" description="NAD-dependent epimerase/dehydratase" evidence="7">
    <location>
        <begin position="26"/>
        <end position="177"/>
    </location>
</feature>
<dbReference type="PANTHER" id="PTHR43078">
    <property type="entry name" value="UDP-GLUCURONIC ACID DECARBOXYLASE-RELATED"/>
    <property type="match status" value="1"/>
</dbReference>
<dbReference type="Gene3D" id="3.40.50.720">
    <property type="entry name" value="NAD(P)-binding Rossmann-like Domain"/>
    <property type="match status" value="1"/>
</dbReference>
<evidence type="ECO:0000256" key="2">
    <source>
        <dbReference type="ARBA" id="ARBA00022793"/>
    </source>
</evidence>
<evidence type="ECO:0000256" key="4">
    <source>
        <dbReference type="ARBA" id="ARBA00023239"/>
    </source>
</evidence>
<sequence>MLGLLENDAKYVNDRVKLSPLDGLDITISGATGLVGLNIISALNYYNCHFAKKQININALSYSEPSGIVYDIFKENSIKSISGDLDNYQFIKDIPSSDCIIHSAGYGQPGKFLDNKIKTISINTLATIGLSKRLKSNGRFLFLSSSEVYSGCSNDKNKEDDIGTTTPNHPRSCYIEGK</sequence>
<dbReference type="GO" id="GO:0042732">
    <property type="term" value="P:D-xylose metabolic process"/>
    <property type="evidence" value="ECO:0007669"/>
    <property type="project" value="InterPro"/>
</dbReference>
<dbReference type="SUPFAM" id="SSF51735">
    <property type="entry name" value="NAD(P)-binding Rossmann-fold domains"/>
    <property type="match status" value="1"/>
</dbReference>
<accession>A0A383BYY9</accession>
<name>A0A383BYY9_9ZZZZ</name>
<dbReference type="Pfam" id="PF01370">
    <property type="entry name" value="Epimerase"/>
    <property type="match status" value="1"/>
</dbReference>
<dbReference type="InterPro" id="IPR036291">
    <property type="entry name" value="NAD(P)-bd_dom_sf"/>
</dbReference>
<evidence type="ECO:0000256" key="5">
    <source>
        <dbReference type="SAM" id="MobiDB-lite"/>
    </source>
</evidence>
<gene>
    <name evidence="8" type="ORF">METZ01_LOCUS477874</name>
</gene>
<keyword evidence="4" id="KW-0456">Lyase</keyword>
<evidence type="ECO:0000256" key="3">
    <source>
        <dbReference type="ARBA" id="ARBA00023027"/>
    </source>
</evidence>
<keyword evidence="2" id="KW-0210">Decarboxylase</keyword>
<dbReference type="GO" id="GO:0005737">
    <property type="term" value="C:cytoplasm"/>
    <property type="evidence" value="ECO:0007669"/>
    <property type="project" value="TreeGrafter"/>
</dbReference>
<dbReference type="GO" id="GO:0070403">
    <property type="term" value="F:NAD+ binding"/>
    <property type="evidence" value="ECO:0007669"/>
    <property type="project" value="InterPro"/>
</dbReference>
<dbReference type="InterPro" id="IPR001509">
    <property type="entry name" value="Epimerase_deHydtase"/>
</dbReference>
<evidence type="ECO:0000313" key="8">
    <source>
        <dbReference type="EMBL" id="SVE25020.1"/>
    </source>
</evidence>
<dbReference type="EMBL" id="UINC01204340">
    <property type="protein sequence ID" value="SVE25020.1"/>
    <property type="molecule type" value="Genomic_DNA"/>
</dbReference>
<evidence type="ECO:0000256" key="1">
    <source>
        <dbReference type="ARBA" id="ARBA00001911"/>
    </source>
</evidence>
<feature type="non-terminal residue" evidence="8">
    <location>
        <position position="178"/>
    </location>
</feature>
<keyword evidence="6" id="KW-0812">Transmembrane</keyword>
<evidence type="ECO:0000259" key="7">
    <source>
        <dbReference type="Pfam" id="PF01370"/>
    </source>
</evidence>
<feature type="region of interest" description="Disordered" evidence="5">
    <location>
        <begin position="156"/>
        <end position="178"/>
    </location>
</feature>
<comment type="cofactor">
    <cofactor evidence="1">
        <name>NAD(+)</name>
        <dbReference type="ChEBI" id="CHEBI:57540"/>
    </cofactor>
</comment>
<dbReference type="GO" id="GO:0048040">
    <property type="term" value="F:UDP-glucuronate decarboxylase activity"/>
    <property type="evidence" value="ECO:0007669"/>
    <property type="project" value="TreeGrafter"/>
</dbReference>
<keyword evidence="3" id="KW-0520">NAD</keyword>
<dbReference type="InterPro" id="IPR044516">
    <property type="entry name" value="UXS-like"/>
</dbReference>
<evidence type="ECO:0000256" key="6">
    <source>
        <dbReference type="SAM" id="Phobius"/>
    </source>
</evidence>
<keyword evidence="6" id="KW-1133">Transmembrane helix</keyword>
<reference evidence="8" key="1">
    <citation type="submission" date="2018-05" db="EMBL/GenBank/DDBJ databases">
        <authorList>
            <person name="Lanie J.A."/>
            <person name="Ng W.-L."/>
            <person name="Kazmierczak K.M."/>
            <person name="Andrzejewski T.M."/>
            <person name="Davidsen T.M."/>
            <person name="Wayne K.J."/>
            <person name="Tettelin H."/>
            <person name="Glass J.I."/>
            <person name="Rusch D."/>
            <person name="Podicherti R."/>
            <person name="Tsui H.-C.T."/>
            <person name="Winkler M.E."/>
        </authorList>
    </citation>
    <scope>NUCLEOTIDE SEQUENCE</scope>
</reference>
<dbReference type="PANTHER" id="PTHR43078:SF6">
    <property type="entry name" value="UDP-GLUCURONIC ACID DECARBOXYLASE 1"/>
    <property type="match status" value="1"/>
</dbReference>
<organism evidence="8">
    <name type="scientific">marine metagenome</name>
    <dbReference type="NCBI Taxonomy" id="408172"/>
    <lineage>
        <taxon>unclassified sequences</taxon>
        <taxon>metagenomes</taxon>
        <taxon>ecological metagenomes</taxon>
    </lineage>
</organism>
<dbReference type="AlphaFoldDB" id="A0A383BYY9"/>
<proteinExistence type="predicted"/>
<feature type="transmembrane region" description="Helical" evidence="6">
    <location>
        <begin position="26"/>
        <end position="46"/>
    </location>
</feature>